<evidence type="ECO:0000256" key="3">
    <source>
        <dbReference type="ARBA" id="ARBA00008061"/>
    </source>
</evidence>
<dbReference type="SMART" id="SM00632">
    <property type="entry name" value="Aamy_C"/>
    <property type="match status" value="1"/>
</dbReference>
<accession>A0A8B6FVQ4</accession>
<dbReference type="PRINTS" id="PR00110">
    <property type="entry name" value="ALPHAAMYLASE"/>
</dbReference>
<evidence type="ECO:0000313" key="9">
    <source>
        <dbReference type="Proteomes" id="UP000596742"/>
    </source>
</evidence>
<dbReference type="PANTHER" id="PTHR43447">
    <property type="entry name" value="ALPHA-AMYLASE"/>
    <property type="match status" value="1"/>
</dbReference>
<name>A0A8B6FVQ4_MYTGA</name>
<dbReference type="EC" id="3.2.1.1" evidence="4"/>
<keyword evidence="5" id="KW-0119">Carbohydrate metabolism</keyword>
<dbReference type="Gene3D" id="2.60.40.1180">
    <property type="entry name" value="Golgi alpha-mannosidase II"/>
    <property type="match status" value="1"/>
</dbReference>
<comment type="caution">
    <text evidence="8">The sequence shown here is derived from an EMBL/GenBank/DDBJ whole genome shotgun (WGS) entry which is preliminary data.</text>
</comment>
<dbReference type="Gene3D" id="3.20.20.80">
    <property type="entry name" value="Glycosidases"/>
    <property type="match status" value="1"/>
</dbReference>
<comment type="similarity">
    <text evidence="3 6">Belongs to the glycosyl hydrolase 13 family.</text>
</comment>
<sequence>MNRLISKGVAGFRIDAAKHMWPNHLMGIYADLDSLNEKYFPGAQRRPFIFQEVIDNGKNEEAISAFEYTGFARVTNFIFGTELAQVFLRNNPAKWLVNWGSKWNMPQSEDVVVFIDNHDNQRGHGGGGGVLTHRDPKRYKMATAFMLAHPYGFTRVMSSFNFYRFISDQGPPHNDYMSIKDVQWGNDFSCGCGWICEHRWRQIYGMVAFRNVVHGTDILNWWSKDNYQIAFSRGDKGFIVINADVQDLNLELQTGLSTGTYCDVISGELDGENCTGTIVKVNGTGYAHFHIRSRSDDTMMAIHIGEKIGEQRRVTTLQH</sequence>
<dbReference type="InterPro" id="IPR006046">
    <property type="entry name" value="Alpha_amylase"/>
</dbReference>
<dbReference type="OrthoDB" id="550577at2759"/>
<dbReference type="AlphaFoldDB" id="A0A8B6FVQ4"/>
<organism evidence="8 9">
    <name type="scientific">Mytilus galloprovincialis</name>
    <name type="common">Mediterranean mussel</name>
    <dbReference type="NCBI Taxonomy" id="29158"/>
    <lineage>
        <taxon>Eukaryota</taxon>
        <taxon>Metazoa</taxon>
        <taxon>Spiralia</taxon>
        <taxon>Lophotrochozoa</taxon>
        <taxon>Mollusca</taxon>
        <taxon>Bivalvia</taxon>
        <taxon>Autobranchia</taxon>
        <taxon>Pteriomorphia</taxon>
        <taxon>Mytilida</taxon>
        <taxon>Mytiloidea</taxon>
        <taxon>Mytilidae</taxon>
        <taxon>Mytilinae</taxon>
        <taxon>Mytilus</taxon>
    </lineage>
</organism>
<evidence type="ECO:0000256" key="2">
    <source>
        <dbReference type="ARBA" id="ARBA00001913"/>
    </source>
</evidence>
<evidence type="ECO:0000313" key="8">
    <source>
        <dbReference type="EMBL" id="VDI54327.1"/>
    </source>
</evidence>
<feature type="domain" description="Alpha-amylase C-terminal" evidence="7">
    <location>
        <begin position="219"/>
        <end position="307"/>
    </location>
</feature>
<dbReference type="Pfam" id="PF02806">
    <property type="entry name" value="Alpha-amylase_C"/>
    <property type="match status" value="1"/>
</dbReference>
<dbReference type="InterPro" id="IPR006048">
    <property type="entry name" value="A-amylase/branching_C"/>
</dbReference>
<protein>
    <recommendedName>
        <fullName evidence="4">alpha-amylase</fullName>
        <ecNumber evidence="4">3.2.1.1</ecNumber>
    </recommendedName>
</protein>
<dbReference type="InterPro" id="IPR017853">
    <property type="entry name" value="GH"/>
</dbReference>
<evidence type="ECO:0000256" key="5">
    <source>
        <dbReference type="ARBA" id="ARBA00023277"/>
    </source>
</evidence>
<dbReference type="SUPFAM" id="SSF51011">
    <property type="entry name" value="Glycosyl hydrolase domain"/>
    <property type="match status" value="1"/>
</dbReference>
<dbReference type="GO" id="GO:0004556">
    <property type="term" value="F:alpha-amylase activity"/>
    <property type="evidence" value="ECO:0007669"/>
    <property type="project" value="UniProtKB-EC"/>
</dbReference>
<dbReference type="EMBL" id="UYJE01007382">
    <property type="protein sequence ID" value="VDI54327.1"/>
    <property type="molecule type" value="Genomic_DNA"/>
</dbReference>
<dbReference type="GO" id="GO:0005975">
    <property type="term" value="P:carbohydrate metabolic process"/>
    <property type="evidence" value="ECO:0007669"/>
    <property type="project" value="InterPro"/>
</dbReference>
<proteinExistence type="inferred from homology"/>
<gene>
    <name evidence="8" type="ORF">MGAL_10B017956</name>
</gene>
<comment type="cofactor">
    <cofactor evidence="2">
        <name>Ca(2+)</name>
        <dbReference type="ChEBI" id="CHEBI:29108"/>
    </cofactor>
</comment>
<dbReference type="Proteomes" id="UP000596742">
    <property type="component" value="Unassembled WGS sequence"/>
</dbReference>
<keyword evidence="9" id="KW-1185">Reference proteome</keyword>
<evidence type="ECO:0000256" key="1">
    <source>
        <dbReference type="ARBA" id="ARBA00000548"/>
    </source>
</evidence>
<dbReference type="SUPFAM" id="SSF51445">
    <property type="entry name" value="(Trans)glycosidases"/>
    <property type="match status" value="1"/>
</dbReference>
<evidence type="ECO:0000256" key="6">
    <source>
        <dbReference type="RuleBase" id="RU003615"/>
    </source>
</evidence>
<dbReference type="GO" id="GO:0043169">
    <property type="term" value="F:cation binding"/>
    <property type="evidence" value="ECO:0007669"/>
    <property type="project" value="InterPro"/>
</dbReference>
<reference evidence="8" key="1">
    <citation type="submission" date="2018-11" db="EMBL/GenBank/DDBJ databases">
        <authorList>
            <person name="Alioto T."/>
            <person name="Alioto T."/>
        </authorList>
    </citation>
    <scope>NUCLEOTIDE SEQUENCE</scope>
</reference>
<comment type="catalytic activity">
    <reaction evidence="1">
        <text>Endohydrolysis of (1-&gt;4)-alpha-D-glucosidic linkages in polysaccharides containing three or more (1-&gt;4)-alpha-linked D-glucose units.</text>
        <dbReference type="EC" id="3.2.1.1"/>
    </reaction>
</comment>
<dbReference type="InterPro" id="IPR031319">
    <property type="entry name" value="A-amylase_C"/>
</dbReference>
<evidence type="ECO:0000256" key="4">
    <source>
        <dbReference type="ARBA" id="ARBA00012595"/>
    </source>
</evidence>
<dbReference type="InterPro" id="IPR013780">
    <property type="entry name" value="Glyco_hydro_b"/>
</dbReference>
<evidence type="ECO:0000259" key="7">
    <source>
        <dbReference type="SMART" id="SM00632"/>
    </source>
</evidence>